<dbReference type="AlphaFoldDB" id="A0AAD7B734"/>
<proteinExistence type="predicted"/>
<dbReference type="SUPFAM" id="SSF54695">
    <property type="entry name" value="POZ domain"/>
    <property type="match status" value="1"/>
</dbReference>
<dbReference type="Proteomes" id="UP001221142">
    <property type="component" value="Unassembled WGS sequence"/>
</dbReference>
<evidence type="ECO:0000313" key="2">
    <source>
        <dbReference type="EMBL" id="KAJ7612115.1"/>
    </source>
</evidence>
<sequence>MDVDESPRRIPELWLEDGNIVLQAGNRQYCVYRGTLAACSPVFKDMFSFPQPPNSELVEGLPVVRLQDSSSQVTLFLRAIFQPNFFMPFPATTEYATIQACLRLSHRYEVEHLRLRALIHLSSRYRTTLRQFDAIAGFDSEAEEDDPSARPVSEIASWTSDSFTDDISVILLAREVEAPWVIPVAFYRISVGLGDLIDKPTSGGIFSTGLNCLGHQDQIALLRGHSLQTQASTTSILACFAQRLDSDGRGCKSAK</sequence>
<dbReference type="PROSITE" id="PS50097">
    <property type="entry name" value="BTB"/>
    <property type="match status" value="1"/>
</dbReference>
<evidence type="ECO:0000313" key="3">
    <source>
        <dbReference type="Proteomes" id="UP001221142"/>
    </source>
</evidence>
<keyword evidence="3" id="KW-1185">Reference proteome</keyword>
<reference evidence="2" key="1">
    <citation type="submission" date="2023-03" db="EMBL/GenBank/DDBJ databases">
        <title>Massive genome expansion in bonnet fungi (Mycena s.s.) driven by repeated elements and novel gene families across ecological guilds.</title>
        <authorList>
            <consortium name="Lawrence Berkeley National Laboratory"/>
            <person name="Harder C.B."/>
            <person name="Miyauchi S."/>
            <person name="Viragh M."/>
            <person name="Kuo A."/>
            <person name="Thoen E."/>
            <person name="Andreopoulos B."/>
            <person name="Lu D."/>
            <person name="Skrede I."/>
            <person name="Drula E."/>
            <person name="Henrissat B."/>
            <person name="Morin E."/>
            <person name="Kohler A."/>
            <person name="Barry K."/>
            <person name="LaButti K."/>
            <person name="Morin E."/>
            <person name="Salamov A."/>
            <person name="Lipzen A."/>
            <person name="Mereny Z."/>
            <person name="Hegedus B."/>
            <person name="Baldrian P."/>
            <person name="Stursova M."/>
            <person name="Weitz H."/>
            <person name="Taylor A."/>
            <person name="Grigoriev I.V."/>
            <person name="Nagy L.G."/>
            <person name="Martin F."/>
            <person name="Kauserud H."/>
        </authorList>
    </citation>
    <scope>NUCLEOTIDE SEQUENCE</scope>
    <source>
        <strain evidence="2">9284</strain>
    </source>
</reference>
<dbReference type="EMBL" id="JARKIF010000031">
    <property type="protein sequence ID" value="KAJ7612115.1"/>
    <property type="molecule type" value="Genomic_DNA"/>
</dbReference>
<dbReference type="Gene3D" id="3.30.710.10">
    <property type="entry name" value="Potassium Channel Kv1.1, Chain A"/>
    <property type="match status" value="1"/>
</dbReference>
<dbReference type="InterPro" id="IPR000210">
    <property type="entry name" value="BTB/POZ_dom"/>
</dbReference>
<dbReference type="Pfam" id="PF00651">
    <property type="entry name" value="BTB"/>
    <property type="match status" value="1"/>
</dbReference>
<gene>
    <name evidence="2" type="ORF">FB45DRAFT_1037042</name>
</gene>
<protein>
    <recommendedName>
        <fullName evidence="1">BTB domain-containing protein</fullName>
    </recommendedName>
</protein>
<evidence type="ECO:0000259" key="1">
    <source>
        <dbReference type="PROSITE" id="PS50097"/>
    </source>
</evidence>
<organism evidence="2 3">
    <name type="scientific">Roridomyces roridus</name>
    <dbReference type="NCBI Taxonomy" id="1738132"/>
    <lineage>
        <taxon>Eukaryota</taxon>
        <taxon>Fungi</taxon>
        <taxon>Dikarya</taxon>
        <taxon>Basidiomycota</taxon>
        <taxon>Agaricomycotina</taxon>
        <taxon>Agaricomycetes</taxon>
        <taxon>Agaricomycetidae</taxon>
        <taxon>Agaricales</taxon>
        <taxon>Marasmiineae</taxon>
        <taxon>Mycenaceae</taxon>
        <taxon>Roridomyces</taxon>
    </lineage>
</organism>
<name>A0AAD7B734_9AGAR</name>
<feature type="domain" description="BTB" evidence="1">
    <location>
        <begin position="18"/>
        <end position="89"/>
    </location>
</feature>
<dbReference type="InterPro" id="IPR011333">
    <property type="entry name" value="SKP1/BTB/POZ_sf"/>
</dbReference>
<accession>A0AAD7B734</accession>
<comment type="caution">
    <text evidence="2">The sequence shown here is derived from an EMBL/GenBank/DDBJ whole genome shotgun (WGS) entry which is preliminary data.</text>
</comment>